<dbReference type="OrthoDB" id="411871at2759"/>
<name>A0A4C1YEC0_EUMVA</name>
<organism evidence="1 2">
    <name type="scientific">Eumeta variegata</name>
    <name type="common">Bagworm moth</name>
    <name type="synonym">Eumeta japonica</name>
    <dbReference type="NCBI Taxonomy" id="151549"/>
    <lineage>
        <taxon>Eukaryota</taxon>
        <taxon>Metazoa</taxon>
        <taxon>Ecdysozoa</taxon>
        <taxon>Arthropoda</taxon>
        <taxon>Hexapoda</taxon>
        <taxon>Insecta</taxon>
        <taxon>Pterygota</taxon>
        <taxon>Neoptera</taxon>
        <taxon>Endopterygota</taxon>
        <taxon>Lepidoptera</taxon>
        <taxon>Glossata</taxon>
        <taxon>Ditrysia</taxon>
        <taxon>Tineoidea</taxon>
        <taxon>Psychidae</taxon>
        <taxon>Oiketicinae</taxon>
        <taxon>Eumeta</taxon>
    </lineage>
</organism>
<gene>
    <name evidence="1" type="ORF">EVAR_40298_1</name>
</gene>
<comment type="caution">
    <text evidence="1">The sequence shown here is derived from an EMBL/GenBank/DDBJ whole genome shotgun (WGS) entry which is preliminary data.</text>
</comment>
<proteinExistence type="predicted"/>
<protein>
    <submittedName>
        <fullName evidence="1">Uncharacterized protein</fullName>
    </submittedName>
</protein>
<reference evidence="1 2" key="1">
    <citation type="journal article" date="2019" name="Commun. Biol.">
        <title>The bagworm genome reveals a unique fibroin gene that provides high tensile strength.</title>
        <authorList>
            <person name="Kono N."/>
            <person name="Nakamura H."/>
            <person name="Ohtoshi R."/>
            <person name="Tomita M."/>
            <person name="Numata K."/>
            <person name="Arakawa K."/>
        </authorList>
    </citation>
    <scope>NUCLEOTIDE SEQUENCE [LARGE SCALE GENOMIC DNA]</scope>
</reference>
<sequence>MADGLSVGSEADHASLRFIQSNLRASSLRRSCWLERAEQDCSVQEPYVGNTGELKRYSAVGSSNGWPRVPDP</sequence>
<accession>A0A4C1YEC0</accession>
<dbReference type="Proteomes" id="UP000299102">
    <property type="component" value="Unassembled WGS sequence"/>
</dbReference>
<dbReference type="EMBL" id="BGZK01001157">
    <property type="protein sequence ID" value="GBP72797.1"/>
    <property type="molecule type" value="Genomic_DNA"/>
</dbReference>
<evidence type="ECO:0000313" key="1">
    <source>
        <dbReference type="EMBL" id="GBP72797.1"/>
    </source>
</evidence>
<evidence type="ECO:0000313" key="2">
    <source>
        <dbReference type="Proteomes" id="UP000299102"/>
    </source>
</evidence>
<dbReference type="AlphaFoldDB" id="A0A4C1YEC0"/>
<keyword evidence="2" id="KW-1185">Reference proteome</keyword>